<reference evidence="2" key="1">
    <citation type="submission" date="2023-04" db="EMBL/GenBank/DDBJ databases">
        <authorList>
            <consortium name="ELIXIR-Norway"/>
        </authorList>
    </citation>
    <scope>NUCLEOTIDE SEQUENCE [LARGE SCALE GENOMIC DNA]</scope>
</reference>
<evidence type="ECO:0000313" key="3">
    <source>
        <dbReference type="Proteomes" id="UP001176941"/>
    </source>
</evidence>
<evidence type="ECO:0000256" key="1">
    <source>
        <dbReference type="SAM" id="MobiDB-lite"/>
    </source>
</evidence>
<sequence>MLLSLEGRSSRRTRPPLEGRSSWGTRPPLEGRSSRRTQPPLEGRSSRRTQPPVAAALSGFESGPRCRRAFSPGASRAQPCAASCGLTSTRGLPAARGAGWDGAVLSDGSSVTAGAPGVGLGFPVDLPGPASRGRSRQCCQLTAASHCCVA</sequence>
<dbReference type="Proteomes" id="UP001176941">
    <property type="component" value="Chromosome 4"/>
</dbReference>
<name>A0ABN8ZTH2_RANTA</name>
<accession>A0ABN8ZTH2</accession>
<gene>
    <name evidence="2" type="ORF">MRATA1EN1_LOCUS23996</name>
</gene>
<dbReference type="EMBL" id="OX459940">
    <property type="protein sequence ID" value="CAI9175034.1"/>
    <property type="molecule type" value="Genomic_DNA"/>
</dbReference>
<proteinExistence type="predicted"/>
<evidence type="ECO:0000313" key="2">
    <source>
        <dbReference type="EMBL" id="CAI9175034.1"/>
    </source>
</evidence>
<protein>
    <submittedName>
        <fullName evidence="2">Uncharacterized protein</fullName>
    </submittedName>
</protein>
<feature type="region of interest" description="Disordered" evidence="1">
    <location>
        <begin position="1"/>
        <end position="60"/>
    </location>
</feature>
<organism evidence="2 3">
    <name type="scientific">Rangifer tarandus platyrhynchus</name>
    <name type="common">Svalbard reindeer</name>
    <dbReference type="NCBI Taxonomy" id="3082113"/>
    <lineage>
        <taxon>Eukaryota</taxon>
        <taxon>Metazoa</taxon>
        <taxon>Chordata</taxon>
        <taxon>Craniata</taxon>
        <taxon>Vertebrata</taxon>
        <taxon>Euteleostomi</taxon>
        <taxon>Mammalia</taxon>
        <taxon>Eutheria</taxon>
        <taxon>Laurasiatheria</taxon>
        <taxon>Artiodactyla</taxon>
        <taxon>Ruminantia</taxon>
        <taxon>Pecora</taxon>
        <taxon>Cervidae</taxon>
        <taxon>Odocoileinae</taxon>
        <taxon>Rangifer</taxon>
    </lineage>
</organism>
<keyword evidence="3" id="KW-1185">Reference proteome</keyword>